<evidence type="ECO:0008006" key="4">
    <source>
        <dbReference type="Google" id="ProtNLM"/>
    </source>
</evidence>
<reference evidence="3" key="1">
    <citation type="submission" date="2017-09" db="EMBL/GenBank/DDBJ databases">
        <title>The Reconstruction of 2,631 Draft Metagenome-Assembled Genomes from the Global Oceans.</title>
        <authorList>
            <person name="Tully B.J."/>
            <person name="Graham E.D."/>
            <person name="Heidelberg J.F."/>
        </authorList>
    </citation>
    <scope>NUCLEOTIDE SEQUENCE [LARGE SCALE GENOMIC DNA]</scope>
</reference>
<keyword evidence="1" id="KW-1133">Transmembrane helix</keyword>
<dbReference type="PANTHER" id="PTHR35902">
    <property type="entry name" value="S-LAYER DOMAIN-LIKE PROTEIN-RELATED"/>
    <property type="match status" value="1"/>
</dbReference>
<dbReference type="EMBL" id="NZBU01000009">
    <property type="protein sequence ID" value="MAG22299.1"/>
    <property type="molecule type" value="Genomic_DNA"/>
</dbReference>
<comment type="caution">
    <text evidence="2">The sequence shown here is derived from an EMBL/GenBank/DDBJ whole genome shotgun (WGS) entry which is preliminary data.</text>
</comment>
<accession>A0A2D6M1M9</accession>
<keyword evidence="1" id="KW-0472">Membrane</keyword>
<evidence type="ECO:0000313" key="2">
    <source>
        <dbReference type="EMBL" id="MAG22299.1"/>
    </source>
</evidence>
<proteinExistence type="predicted"/>
<dbReference type="AlphaFoldDB" id="A0A2D6M1M9"/>
<gene>
    <name evidence="2" type="ORF">CL943_03275</name>
</gene>
<feature type="transmembrane region" description="Helical" evidence="1">
    <location>
        <begin position="384"/>
        <end position="408"/>
    </location>
</feature>
<evidence type="ECO:0000313" key="3">
    <source>
        <dbReference type="Proteomes" id="UP000226592"/>
    </source>
</evidence>
<protein>
    <recommendedName>
        <fullName evidence="4">CARDB domain-containing protein</fullName>
    </recommendedName>
</protein>
<name>A0A2D6M1M9_9ARCH</name>
<sequence>MKKIIMAIAVLLLASMVIAGDLKVDAVNYTPAPAIPGGYIDVFVHLKNDSKYLAEDLYFEIDLSGGTERDSTYPFSLGTGVSETTYLSSINPHKSVLLEYRIRVDPSALDDNYIIVFNYGEGAAKKQYKYNIQVLSRKPNIEIIRSSHVQAAPGQAIDVELRIRNIGSGLAKDVLIGMEEDRTVTTTGVVVEREFSSLGASFDYLGDVAASQEKKANISMAINPDAEQKTYMIPIKVKYKDANGTSFESTTYIGLKVGQEPELDAVVSEISPTAFPGGTSEISVDLFNVGIGTAKYVVAELATETGYLDQEKVFIGTLEADDFDSFKVNLSVKPTINTSEEQTVNVLFKYKNQYGEDKELLKELKLEVLSIGEQQARSGAGDPVSMVIGLIALALQLLGLFVAGKWAYKRFVKKGK</sequence>
<dbReference type="Proteomes" id="UP000226592">
    <property type="component" value="Unassembled WGS sequence"/>
</dbReference>
<keyword evidence="1" id="KW-0812">Transmembrane</keyword>
<organism evidence="2 3">
    <name type="scientific">Candidatus Iainarchaeum sp</name>
    <dbReference type="NCBI Taxonomy" id="3101447"/>
    <lineage>
        <taxon>Archaea</taxon>
        <taxon>Candidatus Iainarchaeota</taxon>
        <taxon>Candidatus Iainarchaeia</taxon>
        <taxon>Candidatus Iainarchaeales</taxon>
        <taxon>Candidatus Iainarchaeaceae</taxon>
        <taxon>Candidatus Iainarchaeum</taxon>
    </lineage>
</organism>
<evidence type="ECO:0000256" key="1">
    <source>
        <dbReference type="SAM" id="Phobius"/>
    </source>
</evidence>
<dbReference type="PANTHER" id="PTHR35902:SF3">
    <property type="entry name" value="NPCBM-ASSOCIATED, NEW3 DOMAIN OF ALPHA-GALACTOSIDASE"/>
    <property type="match status" value="1"/>
</dbReference>